<keyword evidence="4 5" id="KW-0472">Membrane</keyword>
<feature type="transmembrane region" description="Helical" evidence="5">
    <location>
        <begin position="41"/>
        <end position="61"/>
    </location>
</feature>
<proteinExistence type="predicted"/>
<dbReference type="GO" id="GO:0016765">
    <property type="term" value="F:transferase activity, transferring alkyl or aryl (other than methyl) groups"/>
    <property type="evidence" value="ECO:0007669"/>
    <property type="project" value="InterPro"/>
</dbReference>
<dbReference type="EMBL" id="MN739659">
    <property type="protein sequence ID" value="QHT18693.1"/>
    <property type="molecule type" value="Genomic_DNA"/>
</dbReference>
<dbReference type="GO" id="GO:0016020">
    <property type="term" value="C:membrane"/>
    <property type="evidence" value="ECO:0007669"/>
    <property type="project" value="UniProtKB-SubCell"/>
</dbReference>
<feature type="transmembrane region" description="Helical" evidence="5">
    <location>
        <begin position="142"/>
        <end position="160"/>
    </location>
</feature>
<evidence type="ECO:0000256" key="5">
    <source>
        <dbReference type="SAM" id="Phobius"/>
    </source>
</evidence>
<feature type="transmembrane region" description="Helical" evidence="5">
    <location>
        <begin position="169"/>
        <end position="188"/>
    </location>
</feature>
<dbReference type="InterPro" id="IPR044878">
    <property type="entry name" value="UbiA_sf"/>
</dbReference>
<protein>
    <recommendedName>
        <fullName evidence="7">UbiA prenyltransferase family protein</fullName>
    </recommendedName>
</protein>
<dbReference type="Pfam" id="PF01040">
    <property type="entry name" value="UbiA"/>
    <property type="match status" value="1"/>
</dbReference>
<dbReference type="PANTHER" id="PTHR42723">
    <property type="entry name" value="CHLOROPHYLL SYNTHASE"/>
    <property type="match status" value="1"/>
</dbReference>
<feature type="transmembrane region" description="Helical" evidence="5">
    <location>
        <begin position="73"/>
        <end position="94"/>
    </location>
</feature>
<evidence type="ECO:0008006" key="7">
    <source>
        <dbReference type="Google" id="ProtNLM"/>
    </source>
</evidence>
<dbReference type="PANTHER" id="PTHR42723:SF1">
    <property type="entry name" value="CHLOROPHYLL SYNTHASE, CHLOROPLASTIC"/>
    <property type="match status" value="1"/>
</dbReference>
<dbReference type="AlphaFoldDB" id="A0A6C0DQ58"/>
<reference evidence="6" key="1">
    <citation type="journal article" date="2020" name="Nature">
        <title>Giant virus diversity and host interactions through global metagenomics.</title>
        <authorList>
            <person name="Schulz F."/>
            <person name="Roux S."/>
            <person name="Paez-Espino D."/>
            <person name="Jungbluth S."/>
            <person name="Walsh D.A."/>
            <person name="Denef V.J."/>
            <person name="McMahon K.D."/>
            <person name="Konstantinidis K.T."/>
            <person name="Eloe-Fadrosh E.A."/>
            <person name="Kyrpides N.C."/>
            <person name="Woyke T."/>
        </authorList>
    </citation>
    <scope>NUCLEOTIDE SEQUENCE</scope>
    <source>
        <strain evidence="6">GVMAG-M-3300023174-49</strain>
    </source>
</reference>
<accession>A0A6C0DQ58</accession>
<dbReference type="Gene3D" id="1.10.357.140">
    <property type="entry name" value="UbiA prenyltransferase"/>
    <property type="match status" value="1"/>
</dbReference>
<comment type="subcellular location">
    <subcellularLocation>
        <location evidence="1">Membrane</location>
        <topology evidence="1">Multi-pass membrane protein</topology>
    </subcellularLocation>
</comment>
<name>A0A6C0DQ58_9ZZZZ</name>
<feature type="transmembrane region" description="Helical" evidence="5">
    <location>
        <begin position="260"/>
        <end position="282"/>
    </location>
</feature>
<sequence>MTIGPNHNIERNIRHSYTVHKHQPTIHFNEKQRQLPSLIQLIRPVNIVPTFMLSFMGGWIVQPTPILLLEKQFWVSALITQLIMSGSMVVNDIYDIDVDRKNNPNRPLPSGKVKLVTATVLTGILFTSAFILGSVYFPNTKLFYSVFASILMLILYTPFFKRICFVKNLICGFIVSGSIAFSGFAMGGQNNLKLLSSIIRLVCASSIHMELLNDIRDYDGDKLSNIFTVPVLFGKPAAGIMSKTILYIGVFDAIMVSLSYPLLITYGIAIACSPMLTNIIVCELYDFSKESVKIAVNGTTVSLFLNMIIFCYAATLNL</sequence>
<dbReference type="InterPro" id="IPR000537">
    <property type="entry name" value="UbiA_prenyltransferase"/>
</dbReference>
<feature type="transmembrane region" description="Helical" evidence="5">
    <location>
        <begin position="294"/>
        <end position="315"/>
    </location>
</feature>
<keyword evidence="3 5" id="KW-1133">Transmembrane helix</keyword>
<evidence type="ECO:0000256" key="2">
    <source>
        <dbReference type="ARBA" id="ARBA00022692"/>
    </source>
</evidence>
<keyword evidence="2 5" id="KW-0812">Transmembrane</keyword>
<evidence type="ECO:0000256" key="3">
    <source>
        <dbReference type="ARBA" id="ARBA00022989"/>
    </source>
</evidence>
<dbReference type="InterPro" id="IPR050475">
    <property type="entry name" value="Prenyltransferase_related"/>
</dbReference>
<organism evidence="6">
    <name type="scientific">viral metagenome</name>
    <dbReference type="NCBI Taxonomy" id="1070528"/>
    <lineage>
        <taxon>unclassified sequences</taxon>
        <taxon>metagenomes</taxon>
        <taxon>organismal metagenomes</taxon>
    </lineage>
</organism>
<evidence type="ECO:0000313" key="6">
    <source>
        <dbReference type="EMBL" id="QHT18693.1"/>
    </source>
</evidence>
<evidence type="ECO:0000256" key="4">
    <source>
        <dbReference type="ARBA" id="ARBA00023136"/>
    </source>
</evidence>
<evidence type="ECO:0000256" key="1">
    <source>
        <dbReference type="ARBA" id="ARBA00004141"/>
    </source>
</evidence>
<feature type="transmembrane region" description="Helical" evidence="5">
    <location>
        <begin position="115"/>
        <end position="136"/>
    </location>
</feature>